<dbReference type="InterPro" id="IPR042432">
    <property type="entry name" value="Coa1_fungi"/>
</dbReference>
<dbReference type="Pfam" id="PF08695">
    <property type="entry name" value="Coa1"/>
    <property type="match status" value="1"/>
</dbReference>
<organism evidence="1 2">
    <name type="scientific">Tulasnella calospora MUT 4182</name>
    <dbReference type="NCBI Taxonomy" id="1051891"/>
    <lineage>
        <taxon>Eukaryota</taxon>
        <taxon>Fungi</taxon>
        <taxon>Dikarya</taxon>
        <taxon>Basidiomycota</taxon>
        <taxon>Agaricomycotina</taxon>
        <taxon>Agaricomycetes</taxon>
        <taxon>Cantharellales</taxon>
        <taxon>Tulasnellaceae</taxon>
        <taxon>Tulasnella</taxon>
    </lineage>
</organism>
<dbReference type="GO" id="GO:0033617">
    <property type="term" value="P:mitochondrial respiratory chain complex IV assembly"/>
    <property type="evidence" value="ECO:0007669"/>
    <property type="project" value="InterPro"/>
</dbReference>
<name>A0A0C3M0G4_9AGAM</name>
<proteinExistence type="predicted"/>
<reference evidence="1 2" key="1">
    <citation type="submission" date="2014-04" db="EMBL/GenBank/DDBJ databases">
        <authorList>
            <consortium name="DOE Joint Genome Institute"/>
            <person name="Kuo A."/>
            <person name="Girlanda M."/>
            <person name="Perotto S."/>
            <person name="Kohler A."/>
            <person name="Nagy L.G."/>
            <person name="Floudas D."/>
            <person name="Copeland A."/>
            <person name="Barry K.W."/>
            <person name="Cichocki N."/>
            <person name="Veneault-Fourrey C."/>
            <person name="LaButti K."/>
            <person name="Lindquist E.A."/>
            <person name="Lipzen A."/>
            <person name="Lundell T."/>
            <person name="Morin E."/>
            <person name="Murat C."/>
            <person name="Sun H."/>
            <person name="Tunlid A."/>
            <person name="Henrissat B."/>
            <person name="Grigoriev I.V."/>
            <person name="Hibbett D.S."/>
            <person name="Martin F."/>
            <person name="Nordberg H.P."/>
            <person name="Cantor M.N."/>
            <person name="Hua S.X."/>
        </authorList>
    </citation>
    <scope>NUCLEOTIDE SEQUENCE [LARGE SCALE GENOMIC DNA]</scope>
    <source>
        <strain evidence="1 2">MUT 4182</strain>
    </source>
</reference>
<evidence type="ECO:0008006" key="3">
    <source>
        <dbReference type="Google" id="ProtNLM"/>
    </source>
</evidence>
<evidence type="ECO:0000313" key="1">
    <source>
        <dbReference type="EMBL" id="KIO27137.1"/>
    </source>
</evidence>
<evidence type="ECO:0000313" key="2">
    <source>
        <dbReference type="Proteomes" id="UP000054248"/>
    </source>
</evidence>
<dbReference type="OrthoDB" id="2100652at2759"/>
<reference evidence="2" key="2">
    <citation type="submission" date="2015-01" db="EMBL/GenBank/DDBJ databases">
        <title>Evolutionary Origins and Diversification of the Mycorrhizal Mutualists.</title>
        <authorList>
            <consortium name="DOE Joint Genome Institute"/>
            <consortium name="Mycorrhizal Genomics Consortium"/>
            <person name="Kohler A."/>
            <person name="Kuo A."/>
            <person name="Nagy L.G."/>
            <person name="Floudas D."/>
            <person name="Copeland A."/>
            <person name="Barry K.W."/>
            <person name="Cichocki N."/>
            <person name="Veneault-Fourrey C."/>
            <person name="LaButti K."/>
            <person name="Lindquist E.A."/>
            <person name="Lipzen A."/>
            <person name="Lundell T."/>
            <person name="Morin E."/>
            <person name="Murat C."/>
            <person name="Riley R."/>
            <person name="Ohm R."/>
            <person name="Sun H."/>
            <person name="Tunlid A."/>
            <person name="Henrissat B."/>
            <person name="Grigoriev I.V."/>
            <person name="Hibbett D.S."/>
            <person name="Martin F."/>
        </authorList>
    </citation>
    <scope>NUCLEOTIDE SEQUENCE [LARGE SCALE GENOMIC DNA]</scope>
    <source>
        <strain evidence="2">MUT 4182</strain>
    </source>
</reference>
<keyword evidence="2" id="KW-1185">Reference proteome</keyword>
<dbReference type="HOGENOM" id="CLU_082491_0_0_1"/>
<dbReference type="PANTHER" id="PTHR28523">
    <property type="entry name" value="CYTOCHROME C OXIDASE ASSEMBLY FACTOR 1"/>
    <property type="match status" value="1"/>
</dbReference>
<protein>
    <recommendedName>
        <fullName evidence="3">DUF1783-domain-containing protein</fullName>
    </recommendedName>
</protein>
<dbReference type="AlphaFoldDB" id="A0A0C3M0G4"/>
<dbReference type="PANTHER" id="PTHR28523:SF1">
    <property type="entry name" value="CYTOCHROME C OXIDASE ASSEMBLY FACTOR 1"/>
    <property type="match status" value="1"/>
</dbReference>
<sequence length="240" mass="26947">MHPLNRHFLSALTPFRSTTMSFSSFRLIRKELKVPPPPNPGRFSTFGSVSRPAFTSGIPHPSTYGVKQEMQATSFDSVARPRARYDRPKLKSTRELPEIKSRKPLYFALGAGAVSLWAAFLIYTANQERLSASIVRQCILKIKRTQNAAVLEALGDGITLEPVWWMLNQPWVNGQINMPKGQIDVSLRLMGSKGAGTLYFTSIRREKGAPFTILRFKVITDDGRTIHLDPKEDFENAPTV</sequence>
<dbReference type="InterPro" id="IPR014807">
    <property type="entry name" value="Coa1"/>
</dbReference>
<accession>A0A0C3M0G4</accession>
<dbReference type="Proteomes" id="UP000054248">
    <property type="component" value="Unassembled WGS sequence"/>
</dbReference>
<dbReference type="GO" id="GO:0005743">
    <property type="term" value="C:mitochondrial inner membrane"/>
    <property type="evidence" value="ECO:0007669"/>
    <property type="project" value="TreeGrafter"/>
</dbReference>
<gene>
    <name evidence="1" type="ORF">M407DRAFT_243470</name>
</gene>
<dbReference type="EMBL" id="KN823014">
    <property type="protein sequence ID" value="KIO27137.1"/>
    <property type="molecule type" value="Genomic_DNA"/>
</dbReference>
<dbReference type="STRING" id="1051891.A0A0C3M0G4"/>